<proteinExistence type="predicted"/>
<name>A0A1I2J5N1_9BACT</name>
<feature type="chain" id="PRO_5011509791" description="GLPGLI family protein" evidence="1">
    <location>
        <begin position="23"/>
        <end position="230"/>
    </location>
</feature>
<dbReference type="RefSeq" id="WP_093920479.1">
    <property type="nucleotide sequence ID" value="NZ_FONW01000007.1"/>
</dbReference>
<evidence type="ECO:0008006" key="4">
    <source>
        <dbReference type="Google" id="ProtNLM"/>
    </source>
</evidence>
<accession>A0A1I2J5N1</accession>
<sequence length="230" mass="26881">MKLFLQFTLILLGMLATPTAFAQKTIIDLYELYKGRNHLEPANREQSYADVAGSPYAQQDFVIGSVVLKNGDTYEDVPLRYNTYEDQIEFKHPNGVVLNLNNPNKLKLIAIGQQQYTYFEKEETPPDGLTGYFELLENGEIQLLKRQNIILKKTSPAKAYQDPKPARFKERPTDYYIHYQNQLFKINSEKQLFNTFPSLEKDLKPFIKKQKLKFRKEEDLRRIIAHANQL</sequence>
<evidence type="ECO:0000313" key="2">
    <source>
        <dbReference type="EMBL" id="SFF48537.1"/>
    </source>
</evidence>
<keyword evidence="1" id="KW-0732">Signal</keyword>
<protein>
    <recommendedName>
        <fullName evidence="4">GLPGLI family protein</fullName>
    </recommendedName>
</protein>
<reference evidence="2 3" key="1">
    <citation type="submission" date="2016-10" db="EMBL/GenBank/DDBJ databases">
        <authorList>
            <person name="de Groot N.N."/>
        </authorList>
    </citation>
    <scope>NUCLEOTIDE SEQUENCE [LARGE SCALE GENOMIC DNA]</scope>
    <source>
        <strain evidence="2 3">CGMCC 1.9156</strain>
    </source>
</reference>
<evidence type="ECO:0000313" key="3">
    <source>
        <dbReference type="Proteomes" id="UP000198964"/>
    </source>
</evidence>
<dbReference type="STRING" id="655355.SAMN05216283_107144"/>
<gene>
    <name evidence="2" type="ORF">SAMN05216283_107144</name>
</gene>
<dbReference type="Proteomes" id="UP000198964">
    <property type="component" value="Unassembled WGS sequence"/>
</dbReference>
<evidence type="ECO:0000256" key="1">
    <source>
        <dbReference type="SAM" id="SignalP"/>
    </source>
</evidence>
<dbReference type="AlphaFoldDB" id="A0A1I2J5N1"/>
<dbReference type="EMBL" id="FONW01000007">
    <property type="protein sequence ID" value="SFF48537.1"/>
    <property type="molecule type" value="Genomic_DNA"/>
</dbReference>
<organism evidence="2 3">
    <name type="scientific">Sunxiuqinia elliptica</name>
    <dbReference type="NCBI Taxonomy" id="655355"/>
    <lineage>
        <taxon>Bacteria</taxon>
        <taxon>Pseudomonadati</taxon>
        <taxon>Bacteroidota</taxon>
        <taxon>Bacteroidia</taxon>
        <taxon>Marinilabiliales</taxon>
        <taxon>Prolixibacteraceae</taxon>
        <taxon>Sunxiuqinia</taxon>
    </lineage>
</organism>
<feature type="signal peptide" evidence="1">
    <location>
        <begin position="1"/>
        <end position="22"/>
    </location>
</feature>
<keyword evidence="3" id="KW-1185">Reference proteome</keyword>